<protein>
    <submittedName>
        <fullName evidence="1">Uncharacterized protein</fullName>
    </submittedName>
</protein>
<sequence length="132" mass="13983">MRSTHIGYANRSTVWREFASSGELYVLRIGYGEPGSESNPTRRAAPFGAGAANGDTLLKAAGDAGKRRLDHPGAGPALDPCGAGIAIAFAHRNDARFYQDVRLRRGARDVRNADSVHRGKIVARLPGMPAGA</sequence>
<keyword evidence="2" id="KW-1185">Reference proteome</keyword>
<proteinExistence type="predicted"/>
<reference evidence="1 2" key="1">
    <citation type="submission" date="2015-11" db="EMBL/GenBank/DDBJ databases">
        <title>Expanding the genomic diversity of Burkholderia species for the development of highly accurate diagnostics.</title>
        <authorList>
            <person name="Sahl J."/>
            <person name="Keim P."/>
            <person name="Wagner D."/>
        </authorList>
    </citation>
    <scope>NUCLEOTIDE SEQUENCE [LARGE SCALE GENOMIC DNA]</scope>
    <source>
        <strain evidence="1 2">MSMB1301WGS</strain>
    </source>
</reference>
<dbReference type="Proteomes" id="UP000062317">
    <property type="component" value="Unassembled WGS sequence"/>
</dbReference>
<evidence type="ECO:0000313" key="2">
    <source>
        <dbReference type="Proteomes" id="UP000062317"/>
    </source>
</evidence>
<organism evidence="1 2">
    <name type="scientific">Burkholderia territorii</name>
    <dbReference type="NCBI Taxonomy" id="1503055"/>
    <lineage>
        <taxon>Bacteria</taxon>
        <taxon>Pseudomonadati</taxon>
        <taxon>Pseudomonadota</taxon>
        <taxon>Betaproteobacteria</taxon>
        <taxon>Burkholderiales</taxon>
        <taxon>Burkholderiaceae</taxon>
        <taxon>Burkholderia</taxon>
        <taxon>Burkholderia cepacia complex</taxon>
    </lineage>
</organism>
<dbReference type="EMBL" id="LPEQ01000130">
    <property type="protein sequence ID" value="KVV39000.1"/>
    <property type="molecule type" value="Genomic_DNA"/>
</dbReference>
<accession>A0A106E7C7</accession>
<evidence type="ECO:0000313" key="1">
    <source>
        <dbReference type="EMBL" id="KVV39000.1"/>
    </source>
</evidence>
<comment type="caution">
    <text evidence="1">The sequence shown here is derived from an EMBL/GenBank/DDBJ whole genome shotgun (WGS) entry which is preliminary data.</text>
</comment>
<dbReference type="AlphaFoldDB" id="A0A106E7C7"/>
<gene>
    <name evidence="1" type="ORF">WT27_15650</name>
</gene>
<name>A0A106E7C7_9BURK</name>